<evidence type="ECO:0000256" key="6">
    <source>
        <dbReference type="SAM" id="Phobius"/>
    </source>
</evidence>
<keyword evidence="3 6" id="KW-0812">Transmembrane</keyword>
<evidence type="ECO:0000256" key="3">
    <source>
        <dbReference type="ARBA" id="ARBA00022692"/>
    </source>
</evidence>
<accession>A0A1F8EAD9</accession>
<keyword evidence="5 6" id="KW-0472">Membrane</keyword>
<keyword evidence="2" id="KW-0488">Methylation</keyword>
<dbReference type="Proteomes" id="UP000177594">
    <property type="component" value="Unassembled WGS sequence"/>
</dbReference>
<sequence length="196" mass="21089">MSILKKFKSSKGFTLIELLVVIAIIGVLATLILLQLGIARAKARDAKRIADVNQLRTAVELYFDDRGGSYPGDSLCPVKGFTGTCRENTATAFNGNGLLDYLSARILPQDPLAGTEYKYAYSPSTDNVRKGKYHIWAELERQNAPALAGDVDINSNNTTTFPTGAGDMTDASNATLTEACKNVTGANDCVYDLGQQ</sequence>
<feature type="transmembrane region" description="Helical" evidence="6">
    <location>
        <begin position="12"/>
        <end position="38"/>
    </location>
</feature>
<dbReference type="GO" id="GO:0016020">
    <property type="term" value="C:membrane"/>
    <property type="evidence" value="ECO:0007669"/>
    <property type="project" value="UniProtKB-SubCell"/>
</dbReference>
<evidence type="ECO:0008006" key="9">
    <source>
        <dbReference type="Google" id="ProtNLM"/>
    </source>
</evidence>
<evidence type="ECO:0000256" key="2">
    <source>
        <dbReference type="ARBA" id="ARBA00022481"/>
    </source>
</evidence>
<dbReference type="NCBIfam" id="TIGR02532">
    <property type="entry name" value="IV_pilin_GFxxxE"/>
    <property type="match status" value="1"/>
</dbReference>
<dbReference type="PROSITE" id="PS00409">
    <property type="entry name" value="PROKAR_NTER_METHYL"/>
    <property type="match status" value="1"/>
</dbReference>
<comment type="caution">
    <text evidence="7">The sequence shown here is derived from an EMBL/GenBank/DDBJ whole genome shotgun (WGS) entry which is preliminary data.</text>
</comment>
<dbReference type="PANTHER" id="PTHR30093">
    <property type="entry name" value="GENERAL SECRETION PATHWAY PROTEIN G"/>
    <property type="match status" value="1"/>
</dbReference>
<dbReference type="GO" id="GO:0015627">
    <property type="term" value="C:type II protein secretion system complex"/>
    <property type="evidence" value="ECO:0007669"/>
    <property type="project" value="InterPro"/>
</dbReference>
<protein>
    <recommendedName>
        <fullName evidence="9">Type II secretion system protein GspG C-terminal domain-containing protein</fullName>
    </recommendedName>
</protein>
<dbReference type="GO" id="GO:0015628">
    <property type="term" value="P:protein secretion by the type II secretion system"/>
    <property type="evidence" value="ECO:0007669"/>
    <property type="project" value="InterPro"/>
</dbReference>
<reference evidence="7 8" key="1">
    <citation type="journal article" date="2016" name="Nat. Commun.">
        <title>Thousands of microbial genomes shed light on interconnected biogeochemical processes in an aquifer system.</title>
        <authorList>
            <person name="Anantharaman K."/>
            <person name="Brown C.T."/>
            <person name="Hug L.A."/>
            <person name="Sharon I."/>
            <person name="Castelle C.J."/>
            <person name="Probst A.J."/>
            <person name="Thomas B.C."/>
            <person name="Singh A."/>
            <person name="Wilkins M.J."/>
            <person name="Karaoz U."/>
            <person name="Brodie E.L."/>
            <person name="Williams K.H."/>
            <person name="Hubbard S.S."/>
            <person name="Banfield J.F."/>
        </authorList>
    </citation>
    <scope>NUCLEOTIDE SEQUENCE [LARGE SCALE GENOMIC DNA]</scope>
</reference>
<dbReference type="InterPro" id="IPR045584">
    <property type="entry name" value="Pilin-like"/>
</dbReference>
<evidence type="ECO:0000256" key="5">
    <source>
        <dbReference type="ARBA" id="ARBA00023136"/>
    </source>
</evidence>
<dbReference type="Pfam" id="PF07963">
    <property type="entry name" value="N_methyl"/>
    <property type="match status" value="1"/>
</dbReference>
<dbReference type="SUPFAM" id="SSF54523">
    <property type="entry name" value="Pili subunits"/>
    <property type="match status" value="1"/>
</dbReference>
<evidence type="ECO:0000313" key="8">
    <source>
        <dbReference type="Proteomes" id="UP000177594"/>
    </source>
</evidence>
<evidence type="ECO:0000256" key="1">
    <source>
        <dbReference type="ARBA" id="ARBA00004167"/>
    </source>
</evidence>
<dbReference type="AlphaFoldDB" id="A0A1F8EAD9"/>
<proteinExistence type="predicted"/>
<evidence type="ECO:0000256" key="4">
    <source>
        <dbReference type="ARBA" id="ARBA00022989"/>
    </source>
</evidence>
<dbReference type="PRINTS" id="PR00813">
    <property type="entry name" value="BCTERIALGSPG"/>
</dbReference>
<dbReference type="Gene3D" id="3.30.700.10">
    <property type="entry name" value="Glycoprotein, Type 4 Pilin"/>
    <property type="match status" value="1"/>
</dbReference>
<name>A0A1F8EAD9_9BACT</name>
<keyword evidence="4 6" id="KW-1133">Transmembrane helix</keyword>
<dbReference type="InterPro" id="IPR000983">
    <property type="entry name" value="Bac_GSPG_pilin"/>
</dbReference>
<dbReference type="EMBL" id="MGIZ01000054">
    <property type="protein sequence ID" value="OGM97309.1"/>
    <property type="molecule type" value="Genomic_DNA"/>
</dbReference>
<dbReference type="InterPro" id="IPR012902">
    <property type="entry name" value="N_methyl_site"/>
</dbReference>
<evidence type="ECO:0000313" key="7">
    <source>
        <dbReference type="EMBL" id="OGM97309.1"/>
    </source>
</evidence>
<organism evidence="7 8">
    <name type="scientific">Candidatus Yanofskybacteria bacterium RIFCSPHIGHO2_01_FULL_39_8b</name>
    <dbReference type="NCBI Taxonomy" id="1802659"/>
    <lineage>
        <taxon>Bacteria</taxon>
        <taxon>Candidatus Yanofskyibacteriota</taxon>
    </lineage>
</organism>
<dbReference type="PANTHER" id="PTHR30093:SF44">
    <property type="entry name" value="TYPE II SECRETION SYSTEM CORE PROTEIN G"/>
    <property type="match status" value="1"/>
</dbReference>
<comment type="subcellular location">
    <subcellularLocation>
        <location evidence="1">Membrane</location>
        <topology evidence="1">Single-pass membrane protein</topology>
    </subcellularLocation>
</comment>
<gene>
    <name evidence="7" type="ORF">A2817_03560</name>
</gene>